<gene>
    <name evidence="2" type="ORF">AU252_12965</name>
</gene>
<evidence type="ECO:0008006" key="4">
    <source>
        <dbReference type="Google" id="ProtNLM"/>
    </source>
</evidence>
<feature type="transmembrane region" description="Helical" evidence="1">
    <location>
        <begin position="160"/>
        <end position="182"/>
    </location>
</feature>
<reference evidence="2 3" key="1">
    <citation type="submission" date="2015-12" db="EMBL/GenBank/DDBJ databases">
        <authorList>
            <person name="Shamseldin A."/>
            <person name="Moawad H."/>
            <person name="Abd El-Rahim W.M."/>
            <person name="Sadowsky M.J."/>
        </authorList>
    </citation>
    <scope>NUCLEOTIDE SEQUENCE [LARGE SCALE GENOMIC DNA]</scope>
    <source>
        <strain evidence="2 3">Ar51</strain>
    </source>
</reference>
<feature type="transmembrane region" description="Helical" evidence="1">
    <location>
        <begin position="203"/>
        <end position="220"/>
    </location>
</feature>
<evidence type="ECO:0000313" key="3">
    <source>
        <dbReference type="Proteomes" id="UP000065151"/>
    </source>
</evidence>
<evidence type="ECO:0000313" key="2">
    <source>
        <dbReference type="EMBL" id="ALV41960.1"/>
    </source>
</evidence>
<dbReference type="AlphaFoldDB" id="A0A0U3PHX0"/>
<keyword evidence="1" id="KW-0472">Membrane</keyword>
<dbReference type="KEGG" id="psul:AU252_12965"/>
<proteinExistence type="predicted"/>
<dbReference type="Pfam" id="PF17197">
    <property type="entry name" value="DUF5134"/>
    <property type="match status" value="1"/>
</dbReference>
<feature type="transmembrane region" description="Helical" evidence="1">
    <location>
        <begin position="100"/>
        <end position="121"/>
    </location>
</feature>
<accession>A0A0U3PHX0</accession>
<protein>
    <recommendedName>
        <fullName evidence="4">DUF5134 domain-containing protein</fullName>
    </recommendedName>
</protein>
<name>A0A0U3PHX0_9MICC</name>
<dbReference type="EMBL" id="CP013747">
    <property type="protein sequence ID" value="ALV41960.1"/>
    <property type="molecule type" value="Genomic_DNA"/>
</dbReference>
<dbReference type="STRING" id="121292.AU252_12965"/>
<dbReference type="InterPro" id="IPR033458">
    <property type="entry name" value="DUF5134"/>
</dbReference>
<dbReference type="Proteomes" id="UP000065151">
    <property type="component" value="Chromosome"/>
</dbReference>
<organism evidence="2">
    <name type="scientific">Pseudarthrobacter sulfonivorans</name>
    <dbReference type="NCBI Taxonomy" id="121292"/>
    <lineage>
        <taxon>Bacteria</taxon>
        <taxon>Bacillati</taxon>
        <taxon>Actinomycetota</taxon>
        <taxon>Actinomycetes</taxon>
        <taxon>Micrococcales</taxon>
        <taxon>Micrococcaceae</taxon>
        <taxon>Pseudarthrobacter</taxon>
    </lineage>
</organism>
<feature type="transmembrane region" description="Helical" evidence="1">
    <location>
        <begin position="53"/>
        <end position="79"/>
    </location>
</feature>
<sequence length="222" mass="23308">MIRVFNSPAITWALTAVLLLGGSHYVLQAAKSRHLTNRVNNSLHALMMVLMAAMLWNLAPSTVLAQIAILAGAALWFVIQAVARPEFKLLCAGSQGRLKCVYHSFTMGAAALMIAMMGHAATAGHDIAPATAMPASNAHHGTASAVHSTAAPGLDHSADLAIPLTVFFAAAAVVFIVLLLRYRATIPAHHSAYIPKPSRRAEHGLEALGAAVMALMFATMSA</sequence>
<evidence type="ECO:0000256" key="1">
    <source>
        <dbReference type="SAM" id="Phobius"/>
    </source>
</evidence>
<keyword evidence="1" id="KW-1133">Transmembrane helix</keyword>
<keyword evidence="1" id="KW-0812">Transmembrane</keyword>